<dbReference type="Proteomes" id="UP000185783">
    <property type="component" value="Unassembled WGS sequence"/>
</dbReference>
<protein>
    <submittedName>
        <fullName evidence="9">ABC transporter permease</fullName>
    </submittedName>
</protein>
<evidence type="ECO:0000256" key="5">
    <source>
        <dbReference type="ARBA" id="ARBA00022989"/>
    </source>
</evidence>
<keyword evidence="10" id="KW-1185">Reference proteome</keyword>
<evidence type="ECO:0000256" key="6">
    <source>
        <dbReference type="ARBA" id="ARBA00023136"/>
    </source>
</evidence>
<evidence type="ECO:0000256" key="7">
    <source>
        <dbReference type="RuleBase" id="RU363032"/>
    </source>
</evidence>
<keyword evidence="3" id="KW-1003">Cell membrane</keyword>
<dbReference type="GO" id="GO:0005886">
    <property type="term" value="C:plasma membrane"/>
    <property type="evidence" value="ECO:0007669"/>
    <property type="project" value="UniProtKB-SubCell"/>
</dbReference>
<dbReference type="PROSITE" id="PS50928">
    <property type="entry name" value="ABC_TM1"/>
    <property type="match status" value="1"/>
</dbReference>
<reference evidence="9 10" key="1">
    <citation type="submission" date="2016-03" db="EMBL/GenBank/DDBJ databases">
        <title>Genome sequence of Nesiotobacter sp. nov., a moderately halophilic alphaproteobacterium isolated from the Yellow Sea, China.</title>
        <authorList>
            <person name="Zhang G."/>
            <person name="Zhang R."/>
        </authorList>
    </citation>
    <scope>NUCLEOTIDE SEQUENCE [LARGE SCALE GENOMIC DNA]</scope>
    <source>
        <strain evidence="9 10">WB1-6</strain>
    </source>
</reference>
<dbReference type="InterPro" id="IPR000515">
    <property type="entry name" value="MetI-like"/>
</dbReference>
<feature type="transmembrane region" description="Helical" evidence="7">
    <location>
        <begin position="21"/>
        <end position="41"/>
    </location>
</feature>
<keyword evidence="4 7" id="KW-0812">Transmembrane</keyword>
<feature type="transmembrane region" description="Helical" evidence="7">
    <location>
        <begin position="76"/>
        <end position="97"/>
    </location>
</feature>
<evidence type="ECO:0000313" key="9">
    <source>
        <dbReference type="EMBL" id="OKL43349.1"/>
    </source>
</evidence>
<comment type="subcellular location">
    <subcellularLocation>
        <location evidence="1 7">Cell membrane</location>
        <topology evidence="1 7">Multi-pass membrane protein</topology>
    </subcellularLocation>
</comment>
<dbReference type="InterPro" id="IPR035906">
    <property type="entry name" value="MetI-like_sf"/>
</dbReference>
<comment type="caution">
    <text evidence="9">The sequence shown here is derived from an EMBL/GenBank/DDBJ whole genome shotgun (WGS) entry which is preliminary data.</text>
</comment>
<comment type="similarity">
    <text evidence="7">Belongs to the binding-protein-dependent transport system permease family.</text>
</comment>
<dbReference type="CDD" id="cd06261">
    <property type="entry name" value="TM_PBP2"/>
    <property type="match status" value="1"/>
</dbReference>
<dbReference type="RefSeq" id="WP_028481713.1">
    <property type="nucleotide sequence ID" value="NZ_LVVZ01000020.1"/>
</dbReference>
<dbReference type="InterPro" id="IPR051393">
    <property type="entry name" value="ABC_transporter_permease"/>
</dbReference>
<keyword evidence="2 7" id="KW-0813">Transport</keyword>
<dbReference type="GO" id="GO:0055085">
    <property type="term" value="P:transmembrane transport"/>
    <property type="evidence" value="ECO:0007669"/>
    <property type="project" value="InterPro"/>
</dbReference>
<dbReference type="EMBL" id="LVVZ01000020">
    <property type="protein sequence ID" value="OKL43349.1"/>
    <property type="molecule type" value="Genomic_DNA"/>
</dbReference>
<evidence type="ECO:0000256" key="1">
    <source>
        <dbReference type="ARBA" id="ARBA00004651"/>
    </source>
</evidence>
<proteinExistence type="inferred from homology"/>
<accession>A0A1U7JF31</accession>
<feature type="transmembrane region" description="Helical" evidence="7">
    <location>
        <begin position="209"/>
        <end position="233"/>
    </location>
</feature>
<dbReference type="STRING" id="197461.A3843_14075"/>
<dbReference type="Pfam" id="PF00528">
    <property type="entry name" value="BPD_transp_1"/>
    <property type="match status" value="1"/>
</dbReference>
<keyword evidence="5 7" id="KW-1133">Transmembrane helix</keyword>
<dbReference type="PANTHER" id="PTHR30193">
    <property type="entry name" value="ABC TRANSPORTER PERMEASE PROTEIN"/>
    <property type="match status" value="1"/>
</dbReference>
<gene>
    <name evidence="9" type="ORF">A3843_14075</name>
</gene>
<evidence type="ECO:0000256" key="3">
    <source>
        <dbReference type="ARBA" id="ARBA00022475"/>
    </source>
</evidence>
<keyword evidence="6 7" id="KW-0472">Membrane</keyword>
<dbReference type="AlphaFoldDB" id="A0A1U7JF31"/>
<dbReference type="Gene3D" id="1.10.3720.10">
    <property type="entry name" value="MetI-like"/>
    <property type="match status" value="1"/>
</dbReference>
<name>A0A1U7JF31_9HYPH</name>
<evidence type="ECO:0000256" key="2">
    <source>
        <dbReference type="ARBA" id="ARBA00022448"/>
    </source>
</evidence>
<feature type="transmembrane region" description="Helical" evidence="7">
    <location>
        <begin position="161"/>
        <end position="189"/>
    </location>
</feature>
<evidence type="ECO:0000259" key="8">
    <source>
        <dbReference type="PROSITE" id="PS50928"/>
    </source>
</evidence>
<organism evidence="9 10">
    <name type="scientific">Pseudovibrio exalbescens</name>
    <dbReference type="NCBI Taxonomy" id="197461"/>
    <lineage>
        <taxon>Bacteria</taxon>
        <taxon>Pseudomonadati</taxon>
        <taxon>Pseudomonadota</taxon>
        <taxon>Alphaproteobacteria</taxon>
        <taxon>Hyphomicrobiales</taxon>
        <taxon>Stappiaceae</taxon>
        <taxon>Pseudovibrio</taxon>
    </lineage>
</organism>
<feature type="transmembrane region" description="Helical" evidence="7">
    <location>
        <begin position="268"/>
        <end position="290"/>
    </location>
</feature>
<dbReference type="PANTHER" id="PTHR30193:SF37">
    <property type="entry name" value="INNER MEMBRANE ABC TRANSPORTER PERMEASE PROTEIN YCJO"/>
    <property type="match status" value="1"/>
</dbReference>
<dbReference type="SUPFAM" id="SSF161098">
    <property type="entry name" value="MetI-like"/>
    <property type="match status" value="1"/>
</dbReference>
<sequence>MTALSLATRERLTDIWLAGPATLAMVVFIFLPVAIVAMLSLTDYQFGATTFSWIGLENYQKLFSSTLGRKAITNTLIYVAVVIPGSVVLGLLVALGLHRMNHWAPRLSNVFRTVYFLPVAATLVAMSVAWQMVLHPSLGVVNQGLVAVNLPPQNWLGDRGLVLYTLSIIGIWQTVGYNMVLFLAGLLAIPDELYDAAEVDGAGSPWSSFWTVTWPMLGPTTLFVMVITAANAFRVFETVATLTKGGPAFASDTLVYALYREGFVYFKAGYSSAITIVFFAILLVLTLLQFRVVERKVHYR</sequence>
<evidence type="ECO:0000313" key="10">
    <source>
        <dbReference type="Proteomes" id="UP000185783"/>
    </source>
</evidence>
<feature type="domain" description="ABC transmembrane type-1" evidence="8">
    <location>
        <begin position="72"/>
        <end position="289"/>
    </location>
</feature>
<evidence type="ECO:0000256" key="4">
    <source>
        <dbReference type="ARBA" id="ARBA00022692"/>
    </source>
</evidence>
<feature type="transmembrane region" description="Helical" evidence="7">
    <location>
        <begin position="109"/>
        <end position="130"/>
    </location>
</feature>